<gene>
    <name evidence="16" type="primary">LOC111008479</name>
</gene>
<dbReference type="InterPro" id="IPR005477">
    <property type="entry name" value="Dxylulose-5-P_synthase"/>
</dbReference>
<comment type="cofactor">
    <cofactor evidence="1">
        <name>Mg(2+)</name>
        <dbReference type="ChEBI" id="CHEBI:18420"/>
    </cofactor>
</comment>
<dbReference type="UniPathway" id="UPA00064">
    <property type="reaction ID" value="UER00091"/>
</dbReference>
<sequence>METGTFQDLDQLSAELRADIVYSVSKTGGHLSSSLGVVELTVALHHVFDAPQDKIIWDVGHQAYPHKILTGRRSEMHTIRQSSGLAGFTKRDESIYDAFGTGHSSTSISAGLGMAVARDLLGKNHNVISVIGDGAMTAGQAYEGMNNAGHLRANLIIVLNDNKQVSLPTATLDGPASPVGALSNNALTHLQASTKFRKLRHAAKSMTQKIGRQAHEAAAIVDEFAKAMISGSGSTFFEELGLYYVGPVDGHNVGELVAIFKKVKEMPVPGPVLIHVLTEKGKGYPPAEAAADKMHGVVRFDPQTGKQFKTKSSTLSYTQYFAESLIKEAELDDKIVGIHAAMGGGTGLNYFQNKFPSRCFDVGIAEQHAVTFAAGLATEGLKPFCAIYSTFLQRGFDQVVHDVDLQKLAVRFALDRGGLVGADGPTHCGAFDITYMACLPNMVVMAPSDEAELIHMVATAAAIDDRPSCFRFPRGNGVGALLPPNYKGTPLEIGKGRVLLEGNHVAILGYGSIVQQCIEAAGILKARGTSITVVDARFCKPLDTKLIKQLATQHEILMTVEEGSIGGFGTHVFNFLSATAILDQKIKFRSMVLPDRYIDHGSTEEQIEQAGLSSRHIATTVLSLLGRSKEALSLQI</sequence>
<name>A0A6J1C5M2_MOMCH</name>
<dbReference type="GO" id="GO:0019288">
    <property type="term" value="P:isopentenyl diphosphate biosynthetic process, methylerythritol 4-phosphate pathway"/>
    <property type="evidence" value="ECO:0007669"/>
    <property type="project" value="UniProtKB-ARBA"/>
</dbReference>
<dbReference type="InterPro" id="IPR005475">
    <property type="entry name" value="Transketolase-like_Pyr-bd"/>
</dbReference>
<keyword evidence="10" id="KW-0784">Thiamine biosynthesis</keyword>
<proteinExistence type="inferred from homology"/>
<dbReference type="CDD" id="cd07033">
    <property type="entry name" value="TPP_PYR_DXS_TK_like"/>
    <property type="match status" value="1"/>
</dbReference>
<dbReference type="SMART" id="SM00861">
    <property type="entry name" value="Transket_pyr"/>
    <property type="match status" value="1"/>
</dbReference>
<evidence type="ECO:0000256" key="5">
    <source>
        <dbReference type="ARBA" id="ARBA00011738"/>
    </source>
</evidence>
<evidence type="ECO:0000256" key="2">
    <source>
        <dbReference type="ARBA" id="ARBA00001964"/>
    </source>
</evidence>
<dbReference type="FunFam" id="3.40.50.920:FF:000002">
    <property type="entry name" value="1-deoxy-D-xylulose-5-phosphate synthase"/>
    <property type="match status" value="1"/>
</dbReference>
<dbReference type="InterPro" id="IPR009014">
    <property type="entry name" value="Transketo_C/PFOR_II"/>
</dbReference>
<evidence type="ECO:0000256" key="13">
    <source>
        <dbReference type="ARBA" id="ARBA00050872"/>
    </source>
</evidence>
<evidence type="ECO:0000313" key="15">
    <source>
        <dbReference type="Proteomes" id="UP000504603"/>
    </source>
</evidence>
<dbReference type="RefSeq" id="XP_022136899.1">
    <property type="nucleotide sequence ID" value="XM_022281207.1"/>
</dbReference>
<dbReference type="InterPro" id="IPR033248">
    <property type="entry name" value="Transketolase_C"/>
</dbReference>
<dbReference type="AlphaFoldDB" id="A0A6J1C5M2"/>
<evidence type="ECO:0000256" key="10">
    <source>
        <dbReference type="ARBA" id="ARBA00022977"/>
    </source>
</evidence>
<evidence type="ECO:0000256" key="12">
    <source>
        <dbReference type="ARBA" id="ARBA00023229"/>
    </source>
</evidence>
<evidence type="ECO:0000256" key="7">
    <source>
        <dbReference type="ARBA" id="ARBA00022679"/>
    </source>
</evidence>
<dbReference type="Gene3D" id="3.40.50.970">
    <property type="match status" value="2"/>
</dbReference>
<dbReference type="Pfam" id="PF02779">
    <property type="entry name" value="Transket_pyr"/>
    <property type="match status" value="1"/>
</dbReference>
<keyword evidence="15" id="KW-1185">Reference proteome</keyword>
<evidence type="ECO:0000256" key="3">
    <source>
        <dbReference type="ARBA" id="ARBA00004980"/>
    </source>
</evidence>
<keyword evidence="11" id="KW-0786">Thiamine pyrophosphate</keyword>
<dbReference type="OrthoDB" id="10266385at2759"/>
<accession>A0A6J1C5M2</accession>
<comment type="subunit">
    <text evidence="5">Homodimer.</text>
</comment>
<dbReference type="InterPro" id="IPR020826">
    <property type="entry name" value="Transketolase_BS"/>
</dbReference>
<keyword evidence="8" id="KW-0479">Metal-binding</keyword>
<dbReference type="Proteomes" id="UP000504603">
    <property type="component" value="Unplaced"/>
</dbReference>
<dbReference type="Pfam" id="PF02780">
    <property type="entry name" value="Transketolase_C"/>
    <property type="match status" value="1"/>
</dbReference>
<organism evidence="15 16">
    <name type="scientific">Momordica charantia</name>
    <name type="common">Bitter gourd</name>
    <name type="synonym">Balsam pear</name>
    <dbReference type="NCBI Taxonomy" id="3673"/>
    <lineage>
        <taxon>Eukaryota</taxon>
        <taxon>Viridiplantae</taxon>
        <taxon>Streptophyta</taxon>
        <taxon>Embryophyta</taxon>
        <taxon>Tracheophyta</taxon>
        <taxon>Spermatophyta</taxon>
        <taxon>Magnoliopsida</taxon>
        <taxon>eudicotyledons</taxon>
        <taxon>Gunneridae</taxon>
        <taxon>Pentapetalae</taxon>
        <taxon>rosids</taxon>
        <taxon>fabids</taxon>
        <taxon>Cucurbitales</taxon>
        <taxon>Cucurbitaceae</taxon>
        <taxon>Momordiceae</taxon>
        <taxon>Momordica</taxon>
    </lineage>
</organism>
<keyword evidence="9" id="KW-0460">Magnesium</keyword>
<comment type="similarity">
    <text evidence="4">Belongs to the transketolase family. DXPS subfamily.</text>
</comment>
<comment type="pathway">
    <text evidence="3">Metabolic intermediate biosynthesis; 1-deoxy-D-xylulose 5-phosphate biosynthesis; 1-deoxy-D-xylulose 5-phosphate from D-glyceraldehyde 3-phosphate and pyruvate: step 1/1.</text>
</comment>
<feature type="domain" description="Transketolase-like pyrimidine-binding" evidence="14">
    <location>
        <begin position="315"/>
        <end position="480"/>
    </location>
</feature>
<comment type="cofactor">
    <cofactor evidence="2">
        <name>thiamine diphosphate</name>
        <dbReference type="ChEBI" id="CHEBI:58937"/>
    </cofactor>
</comment>
<dbReference type="GO" id="GO:0046872">
    <property type="term" value="F:metal ion binding"/>
    <property type="evidence" value="ECO:0007669"/>
    <property type="project" value="UniProtKB-KW"/>
</dbReference>
<dbReference type="PROSITE" id="PS00802">
    <property type="entry name" value="TRANSKETOLASE_2"/>
    <property type="match status" value="1"/>
</dbReference>
<evidence type="ECO:0000256" key="4">
    <source>
        <dbReference type="ARBA" id="ARBA00011081"/>
    </source>
</evidence>
<evidence type="ECO:0000256" key="9">
    <source>
        <dbReference type="ARBA" id="ARBA00022842"/>
    </source>
</evidence>
<dbReference type="InterPro" id="IPR029061">
    <property type="entry name" value="THDP-binding"/>
</dbReference>
<dbReference type="SUPFAM" id="SSF52922">
    <property type="entry name" value="TK C-terminal domain-like"/>
    <property type="match status" value="1"/>
</dbReference>
<dbReference type="Gene3D" id="3.40.50.920">
    <property type="match status" value="1"/>
</dbReference>
<dbReference type="GO" id="GO:0016114">
    <property type="term" value="P:terpenoid biosynthetic process"/>
    <property type="evidence" value="ECO:0007669"/>
    <property type="project" value="InterPro"/>
</dbReference>
<keyword evidence="7" id="KW-0808">Transferase</keyword>
<protein>
    <recommendedName>
        <fullName evidence="6">1-deoxy-D-xylulose-5-phosphate synthase</fullName>
        <ecNumber evidence="6">2.2.1.7</ecNumber>
    </recommendedName>
</protein>
<dbReference type="Pfam" id="PF13292">
    <property type="entry name" value="DXP_synthase_N"/>
    <property type="match status" value="1"/>
</dbReference>
<evidence type="ECO:0000256" key="1">
    <source>
        <dbReference type="ARBA" id="ARBA00001946"/>
    </source>
</evidence>
<evidence type="ECO:0000313" key="16">
    <source>
        <dbReference type="RefSeq" id="XP_022136899.1"/>
    </source>
</evidence>
<dbReference type="EC" id="2.2.1.7" evidence="6"/>
<dbReference type="SUPFAM" id="SSF52518">
    <property type="entry name" value="Thiamin diphosphate-binding fold (THDP-binding)"/>
    <property type="match status" value="2"/>
</dbReference>
<dbReference type="NCBIfam" id="TIGR00204">
    <property type="entry name" value="dxs"/>
    <property type="match status" value="1"/>
</dbReference>
<dbReference type="HAMAP" id="MF_00315">
    <property type="entry name" value="DXP_synth"/>
    <property type="match status" value="1"/>
</dbReference>
<dbReference type="GO" id="GO:0009228">
    <property type="term" value="P:thiamine biosynthetic process"/>
    <property type="evidence" value="ECO:0007669"/>
    <property type="project" value="UniProtKB-KW"/>
</dbReference>
<dbReference type="CDD" id="cd02007">
    <property type="entry name" value="TPP_DXS"/>
    <property type="match status" value="1"/>
</dbReference>
<keyword evidence="12" id="KW-0414">Isoprene biosynthesis</keyword>
<dbReference type="PANTHER" id="PTHR43322">
    <property type="entry name" value="1-D-DEOXYXYLULOSE 5-PHOSPHATE SYNTHASE-RELATED"/>
    <property type="match status" value="1"/>
</dbReference>
<dbReference type="FunFam" id="3.40.50.970:FF:000005">
    <property type="entry name" value="1-deoxy-D-xylulose-5-phosphate synthase"/>
    <property type="match status" value="1"/>
</dbReference>
<dbReference type="KEGG" id="mcha:111008479"/>
<evidence type="ECO:0000259" key="14">
    <source>
        <dbReference type="SMART" id="SM00861"/>
    </source>
</evidence>
<reference evidence="16" key="1">
    <citation type="submission" date="2025-08" db="UniProtKB">
        <authorList>
            <consortium name="RefSeq"/>
        </authorList>
    </citation>
    <scope>IDENTIFICATION</scope>
    <source>
        <strain evidence="16">OHB3-1</strain>
    </source>
</reference>
<dbReference type="NCBIfam" id="NF003933">
    <property type="entry name" value="PRK05444.2-2"/>
    <property type="match status" value="1"/>
</dbReference>
<dbReference type="PANTHER" id="PTHR43322:SF4">
    <property type="entry name" value="1-DEOXY-D-XYLULOSE-5-PHOSPHATE SYNTHASE 2, CHLOROPLASTIC-RELATED"/>
    <property type="match status" value="1"/>
</dbReference>
<evidence type="ECO:0000256" key="6">
    <source>
        <dbReference type="ARBA" id="ARBA00013150"/>
    </source>
</evidence>
<dbReference type="GO" id="GO:0008661">
    <property type="term" value="F:1-deoxy-D-xylulose-5-phosphate synthase activity"/>
    <property type="evidence" value="ECO:0007669"/>
    <property type="project" value="UniProtKB-EC"/>
</dbReference>
<evidence type="ECO:0000256" key="11">
    <source>
        <dbReference type="ARBA" id="ARBA00023052"/>
    </source>
</evidence>
<dbReference type="GeneID" id="111008479"/>
<comment type="catalytic activity">
    <reaction evidence="13">
        <text>D-glyceraldehyde 3-phosphate + pyruvate + H(+) = 1-deoxy-D-xylulose 5-phosphate + CO2</text>
        <dbReference type="Rhea" id="RHEA:12605"/>
        <dbReference type="ChEBI" id="CHEBI:15361"/>
        <dbReference type="ChEBI" id="CHEBI:15378"/>
        <dbReference type="ChEBI" id="CHEBI:16526"/>
        <dbReference type="ChEBI" id="CHEBI:57792"/>
        <dbReference type="ChEBI" id="CHEBI:59776"/>
        <dbReference type="EC" id="2.2.1.7"/>
    </reaction>
    <physiologicalReaction direction="left-to-right" evidence="13">
        <dbReference type="Rhea" id="RHEA:12606"/>
    </physiologicalReaction>
</comment>
<evidence type="ECO:0000256" key="8">
    <source>
        <dbReference type="ARBA" id="ARBA00022723"/>
    </source>
</evidence>